<evidence type="ECO:0000256" key="11">
    <source>
        <dbReference type="ARBA" id="ARBA00023146"/>
    </source>
</evidence>
<dbReference type="GO" id="GO:0008270">
    <property type="term" value="F:zinc ion binding"/>
    <property type="evidence" value="ECO:0007669"/>
    <property type="project" value="UniProtKB-UniRule"/>
</dbReference>
<evidence type="ECO:0000259" key="14">
    <source>
        <dbReference type="Pfam" id="PF09190"/>
    </source>
</evidence>
<evidence type="ECO:0000256" key="8">
    <source>
        <dbReference type="ARBA" id="ARBA00022833"/>
    </source>
</evidence>
<keyword evidence="5 12" id="KW-0436">Ligase</keyword>
<dbReference type="InterPro" id="IPR014729">
    <property type="entry name" value="Rossmann-like_a/b/a_fold"/>
</dbReference>
<evidence type="ECO:0000259" key="13">
    <source>
        <dbReference type="Pfam" id="PF01406"/>
    </source>
</evidence>
<evidence type="ECO:0000256" key="3">
    <source>
        <dbReference type="ARBA" id="ARBA00011245"/>
    </source>
</evidence>
<dbReference type="PRINTS" id="PR00983">
    <property type="entry name" value="TRNASYNTHCYS"/>
</dbReference>
<dbReference type="InterPro" id="IPR032678">
    <property type="entry name" value="tRNA-synt_1_cat_dom"/>
</dbReference>
<dbReference type="NCBIfam" id="TIGR00435">
    <property type="entry name" value="cysS"/>
    <property type="match status" value="1"/>
</dbReference>
<comment type="similarity">
    <text evidence="2 12">Belongs to the class-I aminoacyl-tRNA synthetase family.</text>
</comment>
<dbReference type="InterPro" id="IPR015803">
    <property type="entry name" value="Cys-tRNA-ligase"/>
</dbReference>
<dbReference type="Gene3D" id="1.20.120.1910">
    <property type="entry name" value="Cysteine-tRNA ligase, C-terminal anti-codon recognition domain"/>
    <property type="match status" value="1"/>
</dbReference>
<comment type="cofactor">
    <cofactor evidence="12">
        <name>Zn(2+)</name>
        <dbReference type="ChEBI" id="CHEBI:29105"/>
    </cofactor>
    <text evidence="12">Binds 1 zinc ion per subunit.</text>
</comment>
<comment type="caution">
    <text evidence="12">Lacks conserved residue(s) required for the propagation of feature annotation.</text>
</comment>
<dbReference type="InterPro" id="IPR009080">
    <property type="entry name" value="tRNAsynth_Ia_anticodon-bd"/>
</dbReference>
<dbReference type="Pfam" id="PF01406">
    <property type="entry name" value="tRNA-synt_1e"/>
    <property type="match status" value="1"/>
</dbReference>
<dbReference type="GO" id="GO:0005829">
    <property type="term" value="C:cytosol"/>
    <property type="evidence" value="ECO:0007669"/>
    <property type="project" value="TreeGrafter"/>
</dbReference>
<evidence type="ECO:0000256" key="9">
    <source>
        <dbReference type="ARBA" id="ARBA00022840"/>
    </source>
</evidence>
<dbReference type="InterPro" id="IPR015273">
    <property type="entry name" value="Cys-tRNA-synt_Ia_DALR"/>
</dbReference>
<keyword evidence="9 12" id="KW-0067">ATP-binding</keyword>
<dbReference type="AlphaFoldDB" id="A0A0G0LAP9"/>
<evidence type="ECO:0000256" key="1">
    <source>
        <dbReference type="ARBA" id="ARBA00004496"/>
    </source>
</evidence>
<evidence type="ECO:0000256" key="6">
    <source>
        <dbReference type="ARBA" id="ARBA00022723"/>
    </source>
</evidence>
<dbReference type="EC" id="6.1.1.16" evidence="12"/>
<dbReference type="PANTHER" id="PTHR10890">
    <property type="entry name" value="CYSTEINYL-TRNA SYNTHETASE"/>
    <property type="match status" value="1"/>
</dbReference>
<reference evidence="15 16" key="1">
    <citation type="journal article" date="2015" name="Nature">
        <title>rRNA introns, odd ribosomes, and small enigmatic genomes across a large radiation of phyla.</title>
        <authorList>
            <person name="Brown C.T."/>
            <person name="Hug L.A."/>
            <person name="Thomas B.C."/>
            <person name="Sharon I."/>
            <person name="Castelle C.J."/>
            <person name="Singh A."/>
            <person name="Wilkins M.J."/>
            <person name="Williams K.H."/>
            <person name="Banfield J.F."/>
        </authorList>
    </citation>
    <scope>NUCLEOTIDE SEQUENCE [LARGE SCALE GENOMIC DNA]</scope>
</reference>
<comment type="caution">
    <text evidence="15">The sequence shown here is derived from an EMBL/GenBank/DDBJ whole genome shotgun (WGS) entry which is preliminary data.</text>
</comment>
<feature type="short sequence motif" description="'HIGH' region" evidence="12">
    <location>
        <begin position="35"/>
        <end position="45"/>
    </location>
</feature>
<evidence type="ECO:0000256" key="10">
    <source>
        <dbReference type="ARBA" id="ARBA00022917"/>
    </source>
</evidence>
<keyword evidence="6 12" id="KW-0479">Metal-binding</keyword>
<dbReference type="HAMAP" id="MF_00041">
    <property type="entry name" value="Cys_tRNA_synth"/>
    <property type="match status" value="1"/>
</dbReference>
<evidence type="ECO:0000256" key="2">
    <source>
        <dbReference type="ARBA" id="ARBA00005594"/>
    </source>
</evidence>
<evidence type="ECO:0000313" key="16">
    <source>
        <dbReference type="Proteomes" id="UP000034081"/>
    </source>
</evidence>
<dbReference type="SUPFAM" id="SSF52374">
    <property type="entry name" value="Nucleotidylyl transferase"/>
    <property type="match status" value="1"/>
</dbReference>
<dbReference type="PANTHER" id="PTHR10890:SF3">
    <property type="entry name" value="CYSTEINE--TRNA LIGASE, CYTOPLASMIC"/>
    <property type="match status" value="1"/>
</dbReference>
<organism evidence="15 16">
    <name type="scientific">Candidatus Woesebacteria bacterium GW2011_GWB1_38_8</name>
    <dbReference type="NCBI Taxonomy" id="1618570"/>
    <lineage>
        <taxon>Bacteria</taxon>
        <taxon>Candidatus Woeseibacteriota</taxon>
    </lineage>
</organism>
<dbReference type="PATRIC" id="fig|1618570.3.peg.1091"/>
<dbReference type="CDD" id="cd00672">
    <property type="entry name" value="CysRS_core"/>
    <property type="match status" value="1"/>
</dbReference>
<dbReference type="GO" id="GO:0004817">
    <property type="term" value="F:cysteine-tRNA ligase activity"/>
    <property type="evidence" value="ECO:0007669"/>
    <property type="project" value="UniProtKB-UniRule"/>
</dbReference>
<feature type="binding site" evidence="12">
    <location>
        <position position="284"/>
    </location>
    <ligand>
        <name>ATP</name>
        <dbReference type="ChEBI" id="CHEBI:30616"/>
    </ligand>
</feature>
<keyword evidence="4 12" id="KW-0963">Cytoplasm</keyword>
<dbReference type="STRING" id="1618570.UT08_C0012G0041"/>
<evidence type="ECO:0000256" key="5">
    <source>
        <dbReference type="ARBA" id="ARBA00022598"/>
    </source>
</evidence>
<keyword evidence="11 12" id="KW-0030">Aminoacyl-tRNA synthetase</keyword>
<feature type="binding site" evidence="12">
    <location>
        <position position="224"/>
    </location>
    <ligand>
        <name>Zn(2+)</name>
        <dbReference type="ChEBI" id="CHEBI:29105"/>
    </ligand>
</feature>
<dbReference type="InterPro" id="IPR024909">
    <property type="entry name" value="Cys-tRNA/MSH_ligase"/>
</dbReference>
<feature type="domain" description="Cysteinyl-tRNA synthetase class Ia DALR" evidence="14">
    <location>
        <begin position="365"/>
        <end position="388"/>
    </location>
</feature>
<keyword evidence="8 12" id="KW-0862">Zinc</keyword>
<evidence type="ECO:0000313" key="15">
    <source>
        <dbReference type="EMBL" id="KKQ84945.1"/>
    </source>
</evidence>
<evidence type="ECO:0000256" key="4">
    <source>
        <dbReference type="ARBA" id="ARBA00022490"/>
    </source>
</evidence>
<gene>
    <name evidence="12" type="primary">cysS</name>
    <name evidence="15" type="ORF">UT08_C0012G0041</name>
</gene>
<evidence type="ECO:0000256" key="12">
    <source>
        <dbReference type="HAMAP-Rule" id="MF_00041"/>
    </source>
</evidence>
<feature type="binding site" evidence="12">
    <location>
        <position position="249"/>
    </location>
    <ligand>
        <name>Zn(2+)</name>
        <dbReference type="ChEBI" id="CHEBI:29105"/>
    </ligand>
</feature>
<evidence type="ECO:0000256" key="7">
    <source>
        <dbReference type="ARBA" id="ARBA00022741"/>
    </source>
</evidence>
<protein>
    <recommendedName>
        <fullName evidence="12">Cysteine--tRNA ligase</fullName>
        <ecNumber evidence="12">6.1.1.16</ecNumber>
    </recommendedName>
    <alternativeName>
        <fullName evidence="12">Cysteinyl-tRNA synthetase</fullName>
        <shortName evidence="12">CysRS</shortName>
    </alternativeName>
</protein>
<dbReference type="GO" id="GO:0005524">
    <property type="term" value="F:ATP binding"/>
    <property type="evidence" value="ECO:0007669"/>
    <property type="project" value="UniProtKB-UniRule"/>
</dbReference>
<dbReference type="SUPFAM" id="SSF47323">
    <property type="entry name" value="Anticodon-binding domain of a subclass of class I aminoacyl-tRNA synthetases"/>
    <property type="match status" value="1"/>
</dbReference>
<feature type="binding site" evidence="12">
    <location>
        <position position="33"/>
    </location>
    <ligand>
        <name>Zn(2+)</name>
        <dbReference type="ChEBI" id="CHEBI:29105"/>
    </ligand>
</feature>
<proteinExistence type="inferred from homology"/>
<comment type="catalytic activity">
    <reaction evidence="12">
        <text>tRNA(Cys) + L-cysteine + ATP = L-cysteinyl-tRNA(Cys) + AMP + diphosphate</text>
        <dbReference type="Rhea" id="RHEA:17773"/>
        <dbReference type="Rhea" id="RHEA-COMP:9661"/>
        <dbReference type="Rhea" id="RHEA-COMP:9679"/>
        <dbReference type="ChEBI" id="CHEBI:30616"/>
        <dbReference type="ChEBI" id="CHEBI:33019"/>
        <dbReference type="ChEBI" id="CHEBI:35235"/>
        <dbReference type="ChEBI" id="CHEBI:78442"/>
        <dbReference type="ChEBI" id="CHEBI:78517"/>
        <dbReference type="ChEBI" id="CHEBI:456215"/>
        <dbReference type="EC" id="6.1.1.16"/>
    </reaction>
</comment>
<sequence length="490" mass="55895">MTYMQEIYLTNTRTHKKEKFVPVKAPFVKIYSCGPTVYWNQHIGHMYAYVQWDTLVRFLRSIGYEVKWVMNITDVGHMTSDEDTGEDKMEKGAKREGLSVWDIADKYIKQFLQSLDLLNIQRPDILCRATEHIDEQISLIKKIEESGFTYKTATGLIFDTKKFPEYPEFARLNLKRQHAGSRVDVDPGKKQPWDFLLWVTNQPEHIMKWKSPWGEGFPGWHIECTAMSVKYLGEVFDIHTGGKEHIPVHHTNEVAQAYGAFGRQTANYWLHNDWLTLDGKKISKSLGNSILVTDLVDKGFDPLALRYLILTSHYRSGLNFTLKGLSAAQVALNNLREQVKAAKTQAGRTYLSEEKNSKTEDFSKRFLAALSDDLNTPTALAVLWEAIKSNIPSEDKYDLAISFDEVLGLGLSKLNIITEEKFKLHESKSSVVNLTGVPLGNSTIVRLDNRELARIKGDFVKADKLRNEIKEKDSLIIRDTSAGMIVETLK</sequence>
<dbReference type="Proteomes" id="UP000034081">
    <property type="component" value="Unassembled WGS sequence"/>
</dbReference>
<feature type="domain" description="tRNA synthetases class I catalytic" evidence="13">
    <location>
        <begin position="20"/>
        <end position="328"/>
    </location>
</feature>
<dbReference type="Pfam" id="PF09190">
    <property type="entry name" value="DALR_2"/>
    <property type="match status" value="1"/>
</dbReference>
<dbReference type="EMBL" id="LBVL01000012">
    <property type="protein sequence ID" value="KKQ84945.1"/>
    <property type="molecule type" value="Genomic_DNA"/>
</dbReference>
<name>A0A0G0LAP9_9BACT</name>
<dbReference type="Gene3D" id="3.40.50.620">
    <property type="entry name" value="HUPs"/>
    <property type="match status" value="1"/>
</dbReference>
<keyword evidence="10 12" id="KW-0648">Protein biosynthesis</keyword>
<accession>A0A0G0LAP9</accession>
<keyword evidence="7 12" id="KW-0547">Nucleotide-binding</keyword>
<comment type="subunit">
    <text evidence="3 12">Monomer.</text>
</comment>
<dbReference type="GO" id="GO:0006423">
    <property type="term" value="P:cysteinyl-tRNA aminoacylation"/>
    <property type="evidence" value="ECO:0007669"/>
    <property type="project" value="UniProtKB-UniRule"/>
</dbReference>
<comment type="subcellular location">
    <subcellularLocation>
        <location evidence="1 12">Cytoplasm</location>
    </subcellularLocation>
</comment>
<feature type="binding site" evidence="12">
    <location>
        <position position="253"/>
    </location>
    <ligand>
        <name>Zn(2+)</name>
        <dbReference type="ChEBI" id="CHEBI:29105"/>
    </ligand>
</feature>